<name>A0ABS3TKI4_9BACT</name>
<sequence>MASTTEPELSFAQVKREINLVDLALTLGYEHNREKSGPNMEKGKFHVFDYRGNKNLDQIIISKSPSGDYMYFNRQNDRDKGSVIDFIKFRLENPLIDGIRPTPGKSIWGSVIDNARQFMNLPPEQRRTSENLQKTIAPIERGDQYIPNFLAKTTPLTDTKYLNCRGISNETLQNPLFENTVRNHVHEGIGKNDKPYKFVNTAFLQSHKNNIVGLEIKAQGFMGQAANSLNSAAWWLSNNTPRTNSLIVTESGIDSLSHYQLKKPENTMYASGSGELTDNKIFELKRVIQDKGIKNVKLGFDNDEQGHLFDTKMIAGLAAAINPMTIERNMPGLITVTVTSNEQDQFIALRTRAKEYNQRMTEGYQQVAGSNEPPGNTLNTEIITAGKSAENRFQFHVPKRLETLAFFNKALIESFPMSVKLEVVKSQAKDWNDDLKESLKTKAPQQATTIAKAASAASEDEDTPRRRGMRM</sequence>
<organism evidence="2 3">
    <name type="scientific">Hymenobacter defluvii</name>
    <dbReference type="NCBI Taxonomy" id="2054411"/>
    <lineage>
        <taxon>Bacteria</taxon>
        <taxon>Pseudomonadati</taxon>
        <taxon>Bacteroidota</taxon>
        <taxon>Cytophagia</taxon>
        <taxon>Cytophagales</taxon>
        <taxon>Hymenobacteraceae</taxon>
        <taxon>Hymenobacter</taxon>
    </lineage>
</organism>
<dbReference type="Pfam" id="PF13155">
    <property type="entry name" value="Toprim_2"/>
    <property type="match status" value="1"/>
</dbReference>
<gene>
    <name evidence="2" type="ORF">J4D97_20885</name>
</gene>
<comment type="caution">
    <text evidence="2">The sequence shown here is derived from an EMBL/GenBank/DDBJ whole genome shotgun (WGS) entry which is preliminary data.</text>
</comment>
<reference evidence="2 3" key="1">
    <citation type="submission" date="2021-03" db="EMBL/GenBank/DDBJ databases">
        <authorList>
            <person name="Kim M.K."/>
        </authorList>
    </citation>
    <scope>NUCLEOTIDE SEQUENCE [LARGE SCALE GENOMIC DNA]</scope>
    <source>
        <strain evidence="2 3">BT507</strain>
    </source>
</reference>
<feature type="compositionally biased region" description="Low complexity" evidence="1">
    <location>
        <begin position="447"/>
        <end position="457"/>
    </location>
</feature>
<dbReference type="Gene3D" id="3.40.1360.10">
    <property type="match status" value="1"/>
</dbReference>
<accession>A0ABS3TKI4</accession>
<proteinExistence type="predicted"/>
<dbReference type="EMBL" id="JAGETX010000024">
    <property type="protein sequence ID" value="MBO3273119.1"/>
    <property type="molecule type" value="Genomic_DNA"/>
</dbReference>
<evidence type="ECO:0000256" key="1">
    <source>
        <dbReference type="SAM" id="MobiDB-lite"/>
    </source>
</evidence>
<dbReference type="Proteomes" id="UP000670527">
    <property type="component" value="Unassembled WGS sequence"/>
</dbReference>
<feature type="region of interest" description="Disordered" evidence="1">
    <location>
        <begin position="440"/>
        <end position="471"/>
    </location>
</feature>
<keyword evidence="3" id="KW-1185">Reference proteome</keyword>
<evidence type="ECO:0000313" key="2">
    <source>
        <dbReference type="EMBL" id="MBO3273119.1"/>
    </source>
</evidence>
<dbReference type="RefSeq" id="WP_208309266.1">
    <property type="nucleotide sequence ID" value="NZ_JAGETX010000024.1"/>
</dbReference>
<protein>
    <submittedName>
        <fullName evidence="2">Toprim domain-containing protein</fullName>
    </submittedName>
</protein>
<evidence type="ECO:0000313" key="3">
    <source>
        <dbReference type="Proteomes" id="UP000670527"/>
    </source>
</evidence>